<dbReference type="InterPro" id="IPR050237">
    <property type="entry name" value="ATP-dep_AMP-bd_enzyme"/>
</dbReference>
<dbReference type="InterPro" id="IPR025110">
    <property type="entry name" value="AMP-bd_C"/>
</dbReference>
<dbReference type="InterPro" id="IPR045851">
    <property type="entry name" value="AMP-bd_C_sf"/>
</dbReference>
<dbReference type="SUPFAM" id="SSF56801">
    <property type="entry name" value="Acetyl-CoA synthetase-like"/>
    <property type="match status" value="1"/>
</dbReference>
<dbReference type="Pfam" id="PF00501">
    <property type="entry name" value="AMP-binding"/>
    <property type="match status" value="1"/>
</dbReference>
<dbReference type="InterPro" id="IPR042099">
    <property type="entry name" value="ANL_N_sf"/>
</dbReference>
<dbReference type="PANTHER" id="PTHR43767:SF1">
    <property type="entry name" value="NONRIBOSOMAL PEPTIDE SYNTHASE PES1 (EUROFUNG)-RELATED"/>
    <property type="match status" value="1"/>
</dbReference>
<evidence type="ECO:0000259" key="2">
    <source>
        <dbReference type="Pfam" id="PF13193"/>
    </source>
</evidence>
<name>A0A975M4K8_9MICC</name>
<gene>
    <name evidence="3" type="ORF">KKR91_14630</name>
</gene>
<proteinExistence type="predicted"/>
<evidence type="ECO:0000313" key="3">
    <source>
        <dbReference type="EMBL" id="QWC09689.1"/>
    </source>
</evidence>
<feature type="domain" description="AMP-dependent synthetase/ligase" evidence="1">
    <location>
        <begin position="43"/>
        <end position="217"/>
    </location>
</feature>
<dbReference type="RefSeq" id="WP_210227712.1">
    <property type="nucleotide sequence ID" value="NZ_CP076022.1"/>
</dbReference>
<dbReference type="InterPro" id="IPR000873">
    <property type="entry name" value="AMP-dep_synth/lig_dom"/>
</dbReference>
<dbReference type="KEGG" id="ajg:KKR91_14630"/>
<dbReference type="EMBL" id="CP076022">
    <property type="protein sequence ID" value="QWC09689.1"/>
    <property type="molecule type" value="Genomic_DNA"/>
</dbReference>
<evidence type="ECO:0000313" key="4">
    <source>
        <dbReference type="Proteomes" id="UP000676885"/>
    </source>
</evidence>
<sequence length="380" mass="39171">MELLTVHTPAGFNAEELLAPLAAALAGEGPAVAPHADPHQGFPGELPNDDIALVISTSGSTGTPKQTMLSTDALAASSMATAMALQADGQWLMALPAHYIAGVQVLIRSLYAGTQPVFMDTSGSFSAARFTAAAADMTDRNRFTSLVPTQLHRLLTNPEPETVRVLRRFNAILLGGAPAGAGLLADAAALGINVVTTYGMSETCGGCVYDGVPLPGVDVTVESGALWIAGDILADGYMGQPELTADRFRFNSGKRWFRTDDTGSVADGRVSVSGRLDDVIVSGGIKISAAAVSAAIEQLPEVSEALVLGVDDLEWGAVVGAAVVGSVDPEKVKDIVRSVLGGPAVPKVVLLLEALPLLPNGKTDRVGLRRLLAAAGHTHP</sequence>
<evidence type="ECO:0000259" key="1">
    <source>
        <dbReference type="Pfam" id="PF00501"/>
    </source>
</evidence>
<dbReference type="Proteomes" id="UP000676885">
    <property type="component" value="Chromosome"/>
</dbReference>
<dbReference type="Gene3D" id="3.30.300.30">
    <property type="match status" value="1"/>
</dbReference>
<dbReference type="AlphaFoldDB" id="A0A975M4K8"/>
<keyword evidence="4" id="KW-1185">Reference proteome</keyword>
<reference evidence="3 4" key="1">
    <citation type="submission" date="2021-05" db="EMBL/GenBank/DDBJ databases">
        <title>Novel species in genus Arthrobacter.</title>
        <authorList>
            <person name="Zhang G."/>
        </authorList>
    </citation>
    <scope>NUCLEOTIDE SEQUENCE [LARGE SCALE GENOMIC DNA]</scope>
    <source>
        <strain evidence="4">zg-ZUI227</strain>
    </source>
</reference>
<dbReference type="GO" id="GO:0016878">
    <property type="term" value="F:acid-thiol ligase activity"/>
    <property type="evidence" value="ECO:0007669"/>
    <property type="project" value="UniProtKB-ARBA"/>
</dbReference>
<accession>A0A975M4K8</accession>
<dbReference type="Gene3D" id="3.40.50.12780">
    <property type="entry name" value="N-terminal domain of ligase-like"/>
    <property type="match status" value="1"/>
</dbReference>
<feature type="domain" description="AMP-binding enzyme C-terminal" evidence="2">
    <location>
        <begin position="294"/>
        <end position="362"/>
    </location>
</feature>
<organism evidence="3 4">
    <name type="scientific">Arthrobacter jiangjiafuii</name>
    <dbReference type="NCBI Taxonomy" id="2817475"/>
    <lineage>
        <taxon>Bacteria</taxon>
        <taxon>Bacillati</taxon>
        <taxon>Actinomycetota</taxon>
        <taxon>Actinomycetes</taxon>
        <taxon>Micrococcales</taxon>
        <taxon>Micrococcaceae</taxon>
        <taxon>Arthrobacter</taxon>
    </lineage>
</organism>
<dbReference type="PANTHER" id="PTHR43767">
    <property type="entry name" value="LONG-CHAIN-FATTY-ACID--COA LIGASE"/>
    <property type="match status" value="1"/>
</dbReference>
<protein>
    <submittedName>
        <fullName evidence="3">AMP-binding protein</fullName>
    </submittedName>
</protein>
<dbReference type="Pfam" id="PF13193">
    <property type="entry name" value="AMP-binding_C"/>
    <property type="match status" value="1"/>
</dbReference>